<dbReference type="Proteomes" id="UP000680348">
    <property type="component" value="Unassembled WGS sequence"/>
</dbReference>
<feature type="compositionally biased region" description="Low complexity" evidence="1">
    <location>
        <begin position="201"/>
        <end position="222"/>
    </location>
</feature>
<evidence type="ECO:0000313" key="3">
    <source>
        <dbReference type="EMBL" id="MBS3648148.1"/>
    </source>
</evidence>
<feature type="compositionally biased region" description="Low complexity" evidence="1">
    <location>
        <begin position="239"/>
        <end position="268"/>
    </location>
</feature>
<keyword evidence="4" id="KW-1185">Reference proteome</keyword>
<organism evidence="3 4">
    <name type="scientific">Pseudaminobacter soli</name>
    <name type="common">ex Zhang et al. 2022</name>
    <dbReference type="NCBI Taxonomy" id="2831468"/>
    <lineage>
        <taxon>Bacteria</taxon>
        <taxon>Pseudomonadati</taxon>
        <taxon>Pseudomonadota</taxon>
        <taxon>Alphaproteobacteria</taxon>
        <taxon>Hyphomicrobiales</taxon>
        <taxon>Phyllobacteriaceae</taxon>
        <taxon>Pseudaminobacter</taxon>
    </lineage>
</organism>
<dbReference type="AlphaFoldDB" id="A0A942DWB4"/>
<name>A0A942DWB4_9HYPH</name>
<proteinExistence type="predicted"/>
<feature type="region of interest" description="Disordered" evidence="1">
    <location>
        <begin position="84"/>
        <end position="268"/>
    </location>
</feature>
<gene>
    <name evidence="3" type="ORF">KEU06_05845</name>
</gene>
<dbReference type="InterPro" id="IPR025430">
    <property type="entry name" value="DUF4167"/>
</dbReference>
<comment type="caution">
    <text evidence="3">The sequence shown here is derived from an EMBL/GenBank/DDBJ whole genome shotgun (WGS) entry which is preliminary data.</text>
</comment>
<reference evidence="3" key="1">
    <citation type="submission" date="2021-04" db="EMBL/GenBank/DDBJ databases">
        <title>Pseudaminobacter soli sp. nov., isolated from paddy soil contaminated by heavy metals.</title>
        <authorList>
            <person name="Zhang K."/>
        </authorList>
    </citation>
    <scope>NUCLEOTIDE SEQUENCE</scope>
    <source>
        <strain evidence="3">19-2017</strain>
    </source>
</reference>
<feature type="compositionally biased region" description="Polar residues" evidence="1">
    <location>
        <begin position="130"/>
        <end position="140"/>
    </location>
</feature>
<feature type="domain" description="DUF4167" evidence="2">
    <location>
        <begin position="11"/>
        <end position="84"/>
    </location>
</feature>
<evidence type="ECO:0000256" key="1">
    <source>
        <dbReference type="SAM" id="MobiDB-lite"/>
    </source>
</evidence>
<evidence type="ECO:0000259" key="2">
    <source>
        <dbReference type="Pfam" id="PF13763"/>
    </source>
</evidence>
<dbReference type="EMBL" id="JAGWCR010000002">
    <property type="protein sequence ID" value="MBS3648148.1"/>
    <property type="molecule type" value="Genomic_DNA"/>
</dbReference>
<feature type="compositionally biased region" description="Gly residues" evidence="1">
    <location>
        <begin position="1"/>
        <end position="19"/>
    </location>
</feature>
<evidence type="ECO:0000313" key="4">
    <source>
        <dbReference type="Proteomes" id="UP000680348"/>
    </source>
</evidence>
<feature type="region of interest" description="Disordered" evidence="1">
    <location>
        <begin position="1"/>
        <end position="40"/>
    </location>
</feature>
<accession>A0A942DWB4</accession>
<sequence>MRGRGGGGGGGNNNMGGRKGPNPLSRNYESNGPDVKIRGSAQQIAEKYAALARDAQSSGDRVMAENYLQHAEHYNRIIAAAQAQFAPQQTQAPREEFEDDFEAGYGPESGGESHAPAQPQHHHGQPAQQNVQPMQVNGSGPQPVIEGMPAEVALNNENVGQQQTGGGRYRRRFENRHQANGAGQERGEGEQPSAQPEGSDQPAEVPAPAEAQAQGAEEPAQEQPKRARRPRRSRKSETGEQQEAAAGASAGDASTDAGGETTAVAAEA</sequence>
<protein>
    <submittedName>
        <fullName evidence="3">DUF4167 domain-containing protein</fullName>
    </submittedName>
</protein>
<feature type="compositionally biased region" description="Low complexity" evidence="1">
    <location>
        <begin position="114"/>
        <end position="129"/>
    </location>
</feature>
<dbReference type="Pfam" id="PF13763">
    <property type="entry name" value="DUF4167"/>
    <property type="match status" value="1"/>
</dbReference>